<dbReference type="PANTHER" id="PTHR22916">
    <property type="entry name" value="GLYCOSYLTRANSFERASE"/>
    <property type="match status" value="1"/>
</dbReference>
<keyword evidence="1" id="KW-0328">Glycosyltransferase</keyword>
<comment type="caution">
    <text evidence="5">The sequence shown here is derived from an EMBL/GenBank/DDBJ whole genome shotgun (WGS) entry which is preliminary data.</text>
</comment>
<feature type="domain" description="Glycosyltransferase 2-like" evidence="4">
    <location>
        <begin position="28"/>
        <end position="155"/>
    </location>
</feature>
<dbReference type="SUPFAM" id="SSF53448">
    <property type="entry name" value="Nucleotide-diphospho-sugar transferases"/>
    <property type="match status" value="1"/>
</dbReference>
<evidence type="ECO:0000313" key="6">
    <source>
        <dbReference type="Proteomes" id="UP000028302"/>
    </source>
</evidence>
<evidence type="ECO:0000256" key="1">
    <source>
        <dbReference type="ARBA" id="ARBA00022676"/>
    </source>
</evidence>
<reference evidence="5 6" key="1">
    <citation type="submission" date="2013-03" db="EMBL/GenBank/DDBJ databases">
        <title>Salinisphaera hydrothermalis C41B8 Genome Sequencing.</title>
        <authorList>
            <person name="Li C."/>
            <person name="Lai Q."/>
            <person name="Shao Z."/>
        </authorList>
    </citation>
    <scope>NUCLEOTIDE SEQUENCE [LARGE SCALE GENOMIC DNA]</scope>
    <source>
        <strain evidence="5 6">C41B8</strain>
    </source>
</reference>
<dbReference type="Pfam" id="PF00535">
    <property type="entry name" value="Glycos_transf_2"/>
    <property type="match status" value="1"/>
</dbReference>
<evidence type="ECO:0000256" key="3">
    <source>
        <dbReference type="SAM" id="MobiDB-lite"/>
    </source>
</evidence>
<proteinExistence type="predicted"/>
<dbReference type="EMBL" id="APNK01000008">
    <property type="protein sequence ID" value="KEZ77873.1"/>
    <property type="molecule type" value="Genomic_DNA"/>
</dbReference>
<accession>A0A084IMD9</accession>
<evidence type="ECO:0000313" key="5">
    <source>
        <dbReference type="EMBL" id="KEZ77873.1"/>
    </source>
</evidence>
<dbReference type="Proteomes" id="UP000028302">
    <property type="component" value="Unassembled WGS sequence"/>
</dbReference>
<dbReference type="InterPro" id="IPR029044">
    <property type="entry name" value="Nucleotide-diphossugar_trans"/>
</dbReference>
<evidence type="ECO:0000259" key="4">
    <source>
        <dbReference type="Pfam" id="PF00535"/>
    </source>
</evidence>
<feature type="region of interest" description="Disordered" evidence="3">
    <location>
        <begin position="1"/>
        <end position="21"/>
    </location>
</feature>
<organism evidence="5 6">
    <name type="scientific">Salinisphaera hydrothermalis (strain C41B8)</name>
    <dbReference type="NCBI Taxonomy" id="1304275"/>
    <lineage>
        <taxon>Bacteria</taxon>
        <taxon>Pseudomonadati</taxon>
        <taxon>Pseudomonadota</taxon>
        <taxon>Gammaproteobacteria</taxon>
        <taxon>Salinisphaerales</taxon>
        <taxon>Salinisphaeraceae</taxon>
        <taxon>Salinisphaera</taxon>
    </lineage>
</organism>
<name>A0A084IMD9_SALHC</name>
<sequence>MDSGSQTQPIADRCDASNTHSTRHPTISVIVAAYNIAGFIDACLASILASRSLAFEVIVVDDGSTDDTNEKANAFTADPRLRIVQRPNGGLGAARNSGIEAAHGRYIMFVDGDDWLEPDAVDSCLGAIENSPQADLLVFDYIDVRPHSTRRRICRPDFWGTKNAAWNKVYARALIGEHRFDTDIIYEDLAAVRPWVARARHPIHIDKALYHYRNTRSGSIMNSRDISRFFELFTAAERCVERIEADGSNTALGSDWKRRFYTSDVFVPGVIYWSIEIDDRATRHDYIARFMDTLPPLDLPSTRLLTRDFGPKIALIGECYKRRAYRLADFLLSDLGHYKRRVAHRLGIDSSPRGKA</sequence>
<keyword evidence="2 5" id="KW-0808">Transferase</keyword>
<dbReference type="AlphaFoldDB" id="A0A084IMD9"/>
<dbReference type="PANTHER" id="PTHR22916:SF51">
    <property type="entry name" value="GLYCOSYLTRANSFERASE EPSH-RELATED"/>
    <property type="match status" value="1"/>
</dbReference>
<evidence type="ECO:0000256" key="2">
    <source>
        <dbReference type="ARBA" id="ARBA00022679"/>
    </source>
</evidence>
<dbReference type="CDD" id="cd00761">
    <property type="entry name" value="Glyco_tranf_GTA_type"/>
    <property type="match status" value="1"/>
</dbReference>
<dbReference type="GO" id="GO:0016758">
    <property type="term" value="F:hexosyltransferase activity"/>
    <property type="evidence" value="ECO:0007669"/>
    <property type="project" value="UniProtKB-ARBA"/>
</dbReference>
<dbReference type="InterPro" id="IPR001173">
    <property type="entry name" value="Glyco_trans_2-like"/>
</dbReference>
<gene>
    <name evidence="5" type="ORF">C41B8_07497</name>
</gene>
<protein>
    <submittedName>
        <fullName evidence="5">Glycosyl transferase family protein</fullName>
    </submittedName>
</protein>
<keyword evidence="6" id="KW-1185">Reference proteome</keyword>
<dbReference type="eggNOG" id="COG1215">
    <property type="taxonomic scope" value="Bacteria"/>
</dbReference>
<dbReference type="PATRIC" id="fig|1304275.5.peg.1531"/>
<dbReference type="STRING" id="1304275.C41B8_07497"/>
<dbReference type="Gene3D" id="3.90.550.10">
    <property type="entry name" value="Spore Coat Polysaccharide Biosynthesis Protein SpsA, Chain A"/>
    <property type="match status" value="1"/>
</dbReference>